<dbReference type="Gene3D" id="1.10.30.50">
    <property type="match status" value="1"/>
</dbReference>
<dbReference type="PANTHER" id="PTHR33877">
    <property type="entry name" value="SLL1193 PROTEIN"/>
    <property type="match status" value="1"/>
</dbReference>
<dbReference type="SMART" id="SM00507">
    <property type="entry name" value="HNHc"/>
    <property type="match status" value="1"/>
</dbReference>
<dbReference type="GO" id="GO:0008270">
    <property type="term" value="F:zinc ion binding"/>
    <property type="evidence" value="ECO:0007669"/>
    <property type="project" value="InterPro"/>
</dbReference>
<evidence type="ECO:0000313" key="3">
    <source>
        <dbReference type="Proteomes" id="UP000184171"/>
    </source>
</evidence>
<dbReference type="Pfam" id="PF01844">
    <property type="entry name" value="HNH"/>
    <property type="match status" value="1"/>
</dbReference>
<dbReference type="AlphaFoldDB" id="A0A1M6J9W9"/>
<dbReference type="GO" id="GO:0004519">
    <property type="term" value="F:endonuclease activity"/>
    <property type="evidence" value="ECO:0007669"/>
    <property type="project" value="UniProtKB-KW"/>
</dbReference>
<proteinExistence type="predicted"/>
<keyword evidence="2" id="KW-0255">Endonuclease</keyword>
<organism evidence="2 3">
    <name type="scientific">Malonomonas rubra DSM 5091</name>
    <dbReference type="NCBI Taxonomy" id="1122189"/>
    <lineage>
        <taxon>Bacteria</taxon>
        <taxon>Pseudomonadati</taxon>
        <taxon>Thermodesulfobacteriota</taxon>
        <taxon>Desulfuromonadia</taxon>
        <taxon>Desulfuromonadales</taxon>
        <taxon>Geopsychrobacteraceae</taxon>
        <taxon>Malonomonas</taxon>
    </lineage>
</organism>
<keyword evidence="2" id="KW-0540">Nuclease</keyword>
<keyword evidence="3" id="KW-1185">Reference proteome</keyword>
<dbReference type="Proteomes" id="UP000184171">
    <property type="component" value="Unassembled WGS sequence"/>
</dbReference>
<dbReference type="EMBL" id="FQZT01000008">
    <property type="protein sequence ID" value="SHJ43432.1"/>
    <property type="molecule type" value="Genomic_DNA"/>
</dbReference>
<dbReference type="PANTHER" id="PTHR33877:SF1">
    <property type="entry name" value="TYPE IV METHYL-DIRECTED RESTRICTION ENZYME ECOKMCRA"/>
    <property type="match status" value="1"/>
</dbReference>
<dbReference type="InterPro" id="IPR052892">
    <property type="entry name" value="NA-targeting_endonuclease"/>
</dbReference>
<keyword evidence="2" id="KW-0378">Hydrolase</keyword>
<feature type="domain" description="HNH nuclease" evidence="1">
    <location>
        <begin position="28"/>
        <end position="79"/>
    </location>
</feature>
<dbReference type="STRING" id="1122189.SAMN02745165_02358"/>
<gene>
    <name evidence="2" type="ORF">SAMN02745165_02358</name>
</gene>
<dbReference type="CDD" id="cd00085">
    <property type="entry name" value="HNHc"/>
    <property type="match status" value="1"/>
</dbReference>
<evidence type="ECO:0000259" key="1">
    <source>
        <dbReference type="SMART" id="SM00507"/>
    </source>
</evidence>
<protein>
    <submittedName>
        <fullName evidence="2">HNH endonuclease</fullName>
    </submittedName>
</protein>
<dbReference type="GO" id="GO:0003676">
    <property type="term" value="F:nucleic acid binding"/>
    <property type="evidence" value="ECO:0007669"/>
    <property type="project" value="InterPro"/>
</dbReference>
<dbReference type="InterPro" id="IPR003615">
    <property type="entry name" value="HNH_nuc"/>
</dbReference>
<name>A0A1M6J9W9_MALRU</name>
<reference evidence="2 3" key="1">
    <citation type="submission" date="2016-11" db="EMBL/GenBank/DDBJ databases">
        <authorList>
            <person name="Jaros S."/>
            <person name="Januszkiewicz K."/>
            <person name="Wedrychowicz H."/>
        </authorList>
    </citation>
    <scope>NUCLEOTIDE SEQUENCE [LARGE SCALE GENOMIC DNA]</scope>
    <source>
        <strain evidence="2 3">DSM 5091</strain>
    </source>
</reference>
<accession>A0A1M6J9W9</accession>
<dbReference type="InterPro" id="IPR002711">
    <property type="entry name" value="HNH"/>
</dbReference>
<evidence type="ECO:0000313" key="2">
    <source>
        <dbReference type="EMBL" id="SHJ43432.1"/>
    </source>
</evidence>
<sequence>MMIDFDLPVDDATIRREREKARALRKQNWWQAKISKGICHYCGQQVPPKELTLDHLVPLARGGKSTKGNCVPACKDCNNKKKNLLPLEWEEHLKRLQKQ</sequence>